<dbReference type="VEuPathDB" id="FungiDB:AMAG_02615"/>
<dbReference type="PANTHER" id="PTHR13239">
    <property type="entry name" value="PROTEIN REQUIRED FOR HYPHAL ANASTOMOSIS HAM-2"/>
    <property type="match status" value="1"/>
</dbReference>
<dbReference type="AlphaFoldDB" id="A0A0L0S2N6"/>
<keyword evidence="3" id="KW-1185">Reference proteome</keyword>
<dbReference type="GO" id="GO:0005829">
    <property type="term" value="C:cytosol"/>
    <property type="evidence" value="ECO:0007669"/>
    <property type="project" value="TreeGrafter"/>
</dbReference>
<evidence type="ECO:0000313" key="3">
    <source>
        <dbReference type="Proteomes" id="UP000054350"/>
    </source>
</evidence>
<dbReference type="Proteomes" id="UP000054350">
    <property type="component" value="Unassembled WGS sequence"/>
</dbReference>
<accession>A0A0L0S2N6</accession>
<sequence length="105" mass="11851">MSRKWRQSNIALISLIYHHLTPKLVDDYLMTTDPEAEAADALRHEEHICTLITAFHTHHFPDVVHAHHPAAAWDRDTRLGLGRGSAVARLDATIGGTRVVASWRR</sequence>
<dbReference type="Pfam" id="PF11882">
    <property type="entry name" value="DUF3402"/>
    <property type="match status" value="1"/>
</dbReference>
<organism evidence="2 3">
    <name type="scientific">Allomyces macrogynus (strain ATCC 38327)</name>
    <name type="common">Allomyces javanicus var. macrogynus</name>
    <dbReference type="NCBI Taxonomy" id="578462"/>
    <lineage>
        <taxon>Eukaryota</taxon>
        <taxon>Fungi</taxon>
        <taxon>Fungi incertae sedis</taxon>
        <taxon>Blastocladiomycota</taxon>
        <taxon>Blastocladiomycetes</taxon>
        <taxon>Blastocladiales</taxon>
        <taxon>Blastocladiaceae</taxon>
        <taxon>Allomyces</taxon>
    </lineage>
</organism>
<name>A0A0L0S2N6_ALLM3</name>
<dbReference type="EMBL" id="GG745331">
    <property type="protein sequence ID" value="KNE56842.1"/>
    <property type="molecule type" value="Genomic_DNA"/>
</dbReference>
<gene>
    <name evidence="2" type="ORF">AMAG_02615</name>
</gene>
<dbReference type="GO" id="GO:0007010">
    <property type="term" value="P:cytoskeleton organization"/>
    <property type="evidence" value="ECO:0007669"/>
    <property type="project" value="TreeGrafter"/>
</dbReference>
<evidence type="ECO:0000259" key="1">
    <source>
        <dbReference type="Pfam" id="PF11882"/>
    </source>
</evidence>
<dbReference type="InterPro" id="IPR040185">
    <property type="entry name" value="Far11/STRP"/>
</dbReference>
<dbReference type="InterPro" id="IPR021819">
    <property type="entry name" value="Far11/STRP_C"/>
</dbReference>
<reference evidence="3" key="2">
    <citation type="submission" date="2009-11" db="EMBL/GenBank/DDBJ databases">
        <title>The Genome Sequence of Allomyces macrogynus strain ATCC 38327.</title>
        <authorList>
            <consortium name="The Broad Institute Genome Sequencing Platform"/>
            <person name="Russ C."/>
            <person name="Cuomo C."/>
            <person name="Shea T."/>
            <person name="Young S.K."/>
            <person name="Zeng Q."/>
            <person name="Koehrsen M."/>
            <person name="Haas B."/>
            <person name="Borodovsky M."/>
            <person name="Guigo R."/>
            <person name="Alvarado L."/>
            <person name="Berlin A."/>
            <person name="Borenstein D."/>
            <person name="Chen Z."/>
            <person name="Engels R."/>
            <person name="Freedman E."/>
            <person name="Gellesch M."/>
            <person name="Goldberg J."/>
            <person name="Griggs A."/>
            <person name="Gujja S."/>
            <person name="Heiman D."/>
            <person name="Hepburn T."/>
            <person name="Howarth C."/>
            <person name="Jen D."/>
            <person name="Larson L."/>
            <person name="Lewis B."/>
            <person name="Mehta T."/>
            <person name="Park D."/>
            <person name="Pearson M."/>
            <person name="Roberts A."/>
            <person name="Saif S."/>
            <person name="Shenoy N."/>
            <person name="Sisk P."/>
            <person name="Stolte C."/>
            <person name="Sykes S."/>
            <person name="Walk T."/>
            <person name="White J."/>
            <person name="Yandava C."/>
            <person name="Burger G."/>
            <person name="Gray M.W."/>
            <person name="Holland P.W.H."/>
            <person name="King N."/>
            <person name="Lang F.B.F."/>
            <person name="Roger A.J."/>
            <person name="Ruiz-Trillo I."/>
            <person name="Lander E."/>
            <person name="Nusbaum C."/>
        </authorList>
    </citation>
    <scope>NUCLEOTIDE SEQUENCE [LARGE SCALE GENOMIC DNA]</scope>
    <source>
        <strain evidence="3">ATCC 38327</strain>
    </source>
</reference>
<dbReference type="OrthoDB" id="18234at2759"/>
<dbReference type="PANTHER" id="PTHR13239:SF4">
    <property type="entry name" value="AT25231P"/>
    <property type="match status" value="1"/>
</dbReference>
<proteinExistence type="predicted"/>
<feature type="domain" description="Far11/STRP C-terminal" evidence="1">
    <location>
        <begin position="3"/>
        <end position="68"/>
    </location>
</feature>
<evidence type="ECO:0000313" key="2">
    <source>
        <dbReference type="EMBL" id="KNE56842.1"/>
    </source>
</evidence>
<protein>
    <recommendedName>
        <fullName evidence="1">Far11/STRP C-terminal domain-containing protein</fullName>
    </recommendedName>
</protein>
<reference evidence="2 3" key="1">
    <citation type="submission" date="2009-11" db="EMBL/GenBank/DDBJ databases">
        <title>Annotation of Allomyces macrogynus ATCC 38327.</title>
        <authorList>
            <consortium name="The Broad Institute Genome Sequencing Platform"/>
            <person name="Russ C."/>
            <person name="Cuomo C."/>
            <person name="Burger G."/>
            <person name="Gray M.W."/>
            <person name="Holland P.W.H."/>
            <person name="King N."/>
            <person name="Lang F.B.F."/>
            <person name="Roger A.J."/>
            <person name="Ruiz-Trillo I."/>
            <person name="Young S.K."/>
            <person name="Zeng Q."/>
            <person name="Gargeya S."/>
            <person name="Fitzgerald M."/>
            <person name="Haas B."/>
            <person name="Abouelleil A."/>
            <person name="Alvarado L."/>
            <person name="Arachchi H.M."/>
            <person name="Berlin A."/>
            <person name="Chapman S.B."/>
            <person name="Gearin G."/>
            <person name="Goldberg J."/>
            <person name="Griggs A."/>
            <person name="Gujja S."/>
            <person name="Hansen M."/>
            <person name="Heiman D."/>
            <person name="Howarth C."/>
            <person name="Larimer J."/>
            <person name="Lui A."/>
            <person name="MacDonald P.J.P."/>
            <person name="McCowen C."/>
            <person name="Montmayeur A."/>
            <person name="Murphy C."/>
            <person name="Neiman D."/>
            <person name="Pearson M."/>
            <person name="Priest M."/>
            <person name="Roberts A."/>
            <person name="Saif S."/>
            <person name="Shea T."/>
            <person name="Sisk P."/>
            <person name="Stolte C."/>
            <person name="Sykes S."/>
            <person name="Wortman J."/>
            <person name="Nusbaum C."/>
            <person name="Birren B."/>
        </authorList>
    </citation>
    <scope>NUCLEOTIDE SEQUENCE [LARGE SCALE GENOMIC DNA]</scope>
    <source>
        <strain evidence="2 3">ATCC 38327</strain>
    </source>
</reference>